<dbReference type="Pfam" id="PF04032">
    <property type="entry name" value="Rpr2"/>
    <property type="match status" value="1"/>
</dbReference>
<dbReference type="HOGENOM" id="CLU_079140_4_2_1"/>
<evidence type="ECO:0000256" key="3">
    <source>
        <dbReference type="ARBA" id="ARBA00022833"/>
    </source>
</evidence>
<dbReference type="AlphaFoldDB" id="A0A0B2UL87"/>
<accession>A0A0B2UL87</accession>
<dbReference type="GeneID" id="26261824"/>
<comment type="caution">
    <text evidence="5">The sequence shown here is derived from an EMBL/GenBank/DDBJ whole genome shotgun (WGS) entry which is preliminary data.</text>
</comment>
<evidence type="ECO:0000313" key="6">
    <source>
        <dbReference type="Proteomes" id="UP000031056"/>
    </source>
</evidence>
<keyword evidence="1" id="KW-0819">tRNA processing</keyword>
<proteinExistence type="inferred from homology"/>
<evidence type="ECO:0000313" key="5">
    <source>
        <dbReference type="EMBL" id="KHN69762.1"/>
    </source>
</evidence>
<dbReference type="GO" id="GO:0046872">
    <property type="term" value="F:metal ion binding"/>
    <property type="evidence" value="ECO:0007669"/>
    <property type="project" value="UniProtKB-KW"/>
</dbReference>
<dbReference type="InParanoid" id="A0A0B2UL87"/>
<dbReference type="GO" id="GO:0005655">
    <property type="term" value="C:nucleolar ribonuclease P complex"/>
    <property type="evidence" value="ECO:0007669"/>
    <property type="project" value="TreeGrafter"/>
</dbReference>
<evidence type="ECO:0000256" key="2">
    <source>
        <dbReference type="ARBA" id="ARBA00022723"/>
    </source>
</evidence>
<comment type="similarity">
    <text evidence="4">Belongs to the eukaryotic/archaeal RNase P protein component 4 family.</text>
</comment>
<dbReference type="PANTHER" id="PTHR14742:SF0">
    <property type="entry name" value="RIBONUCLEASE P PROTEIN SUBUNIT P21"/>
    <property type="match status" value="1"/>
</dbReference>
<dbReference type="OrthoDB" id="128536at2759"/>
<keyword evidence="6" id="KW-1185">Reference proteome</keyword>
<protein>
    <submittedName>
        <fullName evidence="5">Uncharacterized protein</fullName>
    </submittedName>
</protein>
<reference evidence="5 6" key="1">
    <citation type="journal article" date="2014" name="MBio">
        <title>The Ordospora colligata genome; evolution of extreme reduction in microsporidia and host-to-parasite horizontal gene transfer.</title>
        <authorList>
            <person name="Pombert J.-F."/>
            <person name="Haag K.L."/>
            <person name="Beidas S."/>
            <person name="Ebert D."/>
            <person name="Keeling P.J."/>
        </authorList>
    </citation>
    <scope>NUCLEOTIDE SEQUENCE [LARGE SCALE GENOMIC DNA]</scope>
    <source>
        <strain evidence="5 6">OC4</strain>
    </source>
</reference>
<dbReference type="Proteomes" id="UP000031056">
    <property type="component" value="Unassembled WGS sequence"/>
</dbReference>
<organism evidence="5 6">
    <name type="scientific">Ordospora colligata OC4</name>
    <dbReference type="NCBI Taxonomy" id="1354746"/>
    <lineage>
        <taxon>Eukaryota</taxon>
        <taxon>Fungi</taxon>
        <taxon>Fungi incertae sedis</taxon>
        <taxon>Microsporidia</taxon>
        <taxon>Ordosporidae</taxon>
        <taxon>Ordospora</taxon>
    </lineage>
</organism>
<dbReference type="RefSeq" id="XP_014563804.1">
    <property type="nucleotide sequence ID" value="XM_014708318.1"/>
</dbReference>
<dbReference type="InterPro" id="IPR007175">
    <property type="entry name" value="Rpr2/Snm1/Rpp21"/>
</dbReference>
<evidence type="ECO:0000256" key="4">
    <source>
        <dbReference type="ARBA" id="ARBA00038402"/>
    </source>
</evidence>
<sequence length="96" mass="11285">MHKDCEEHMKYLYAVAVEAINLEDLHRRKIKKMRTMSNKYQIRLAKQIKRTMCMKCNTVMIPGVNSVSRILRRENGLCLATKCRCGIEKVIVMRGR</sequence>
<dbReference type="VEuPathDB" id="MicrosporidiaDB:M896_051710"/>
<dbReference type="EMBL" id="JOKQ01000005">
    <property type="protein sequence ID" value="KHN69762.1"/>
    <property type="molecule type" value="Genomic_DNA"/>
</dbReference>
<dbReference type="PANTHER" id="PTHR14742">
    <property type="entry name" value="RIBONUCLEASE P SUBUNIT P21"/>
    <property type="match status" value="1"/>
</dbReference>
<dbReference type="GO" id="GO:0008033">
    <property type="term" value="P:tRNA processing"/>
    <property type="evidence" value="ECO:0007669"/>
    <property type="project" value="UniProtKB-KW"/>
</dbReference>
<keyword evidence="3" id="KW-0862">Zinc</keyword>
<evidence type="ECO:0000256" key="1">
    <source>
        <dbReference type="ARBA" id="ARBA00022694"/>
    </source>
</evidence>
<name>A0A0B2UL87_9MICR</name>
<dbReference type="Gene3D" id="6.20.50.20">
    <property type="match status" value="1"/>
</dbReference>
<gene>
    <name evidence="5" type="ORF">M896_051710</name>
</gene>
<keyword evidence="2" id="KW-0479">Metal-binding</keyword>